<evidence type="ECO:0000256" key="4">
    <source>
        <dbReference type="ARBA" id="ARBA00022456"/>
    </source>
</evidence>
<sequence>MARNLLEKMDKDTQFYVYDVVQESINTFVNDGQGRVHACASSKEVADKSEIILSMVPEGSHVRAVYLDPTTGVLASSLGSKLLIDCSTIDTATSLDVRTACTTNHPESRFYDAPVSGGVKGATAATLTFMLGCHSTAPDLPILTALLALMGSNTFPCGGPTLGLTAKLSNNYCSGLIAIATGEALNLGIASGMDPRVLANIFHTSTAQSAILDDWCPVPGLSPDAPASNGYQGSFRVQLMKKDFGLAVEAAKRVQAPLALGEVGLGVYEGACEDERCRDLDSRVVYRFLGGEEGWRERFPEEVDMVKEEKRRLVRRAKEMGL</sequence>
<evidence type="ECO:0000256" key="3">
    <source>
        <dbReference type="ARBA" id="ARBA00012991"/>
    </source>
</evidence>
<evidence type="ECO:0000313" key="11">
    <source>
        <dbReference type="EMBL" id="TKA30094.1"/>
    </source>
</evidence>
<organism evidence="11 12">
    <name type="scientific">Salinomyces thailandicus</name>
    <dbReference type="NCBI Taxonomy" id="706561"/>
    <lineage>
        <taxon>Eukaryota</taxon>
        <taxon>Fungi</taxon>
        <taxon>Dikarya</taxon>
        <taxon>Ascomycota</taxon>
        <taxon>Pezizomycotina</taxon>
        <taxon>Dothideomycetes</taxon>
        <taxon>Dothideomycetidae</taxon>
        <taxon>Mycosphaerellales</taxon>
        <taxon>Teratosphaeriaceae</taxon>
        <taxon>Salinomyces</taxon>
    </lineage>
</organism>
<dbReference type="OrthoDB" id="21615at2759"/>
<evidence type="ECO:0000313" key="12">
    <source>
        <dbReference type="Proteomes" id="UP000308549"/>
    </source>
</evidence>
<evidence type="ECO:0000256" key="7">
    <source>
        <dbReference type="ARBA" id="ARBA00049197"/>
    </source>
</evidence>
<dbReference type="PANTHER" id="PTHR22981">
    <property type="entry name" value="3-HYDROXYISOBUTYRATE DEHYDROGENASE-RELATED"/>
    <property type="match status" value="1"/>
</dbReference>
<dbReference type="Proteomes" id="UP000308549">
    <property type="component" value="Unassembled WGS sequence"/>
</dbReference>
<evidence type="ECO:0000259" key="10">
    <source>
        <dbReference type="Pfam" id="PF14833"/>
    </source>
</evidence>
<name>A0A4U0U5A0_9PEZI</name>
<dbReference type="PANTHER" id="PTHR22981:SF81">
    <property type="entry name" value="DEHYDROGENASE, PUTATIVE-RELATED"/>
    <property type="match status" value="1"/>
</dbReference>
<dbReference type="GO" id="GO:0050661">
    <property type="term" value="F:NADP binding"/>
    <property type="evidence" value="ECO:0007669"/>
    <property type="project" value="InterPro"/>
</dbReference>
<dbReference type="InterPro" id="IPR013328">
    <property type="entry name" value="6PGD_dom2"/>
</dbReference>
<evidence type="ECO:0000256" key="2">
    <source>
        <dbReference type="ARBA" id="ARBA00006013"/>
    </source>
</evidence>
<dbReference type="InterPro" id="IPR006115">
    <property type="entry name" value="6PGDH_NADP-bd"/>
</dbReference>
<protein>
    <recommendedName>
        <fullName evidence="3">3-hydroxyisobutyrate dehydrogenase</fullName>
        <ecNumber evidence="3">1.1.1.31</ecNumber>
    </recommendedName>
</protein>
<keyword evidence="12" id="KW-1185">Reference proteome</keyword>
<keyword evidence="5" id="KW-0560">Oxidoreductase</keyword>
<evidence type="ECO:0000256" key="5">
    <source>
        <dbReference type="ARBA" id="ARBA00023002"/>
    </source>
</evidence>
<dbReference type="SUPFAM" id="SSF51735">
    <property type="entry name" value="NAD(P)-binding Rossmann-fold domains"/>
    <property type="match status" value="1"/>
</dbReference>
<dbReference type="InterPro" id="IPR029154">
    <property type="entry name" value="HIBADH-like_NADP-bd"/>
</dbReference>
<dbReference type="EC" id="1.1.1.31" evidence="3"/>
<feature type="domain" description="6-phosphogluconate dehydrogenase NADP-binding" evidence="9">
    <location>
        <begin position="1"/>
        <end position="157"/>
    </location>
</feature>
<evidence type="ECO:0000256" key="8">
    <source>
        <dbReference type="PIRSR" id="PIRSR000103-1"/>
    </source>
</evidence>
<keyword evidence="6" id="KW-0520">NAD</keyword>
<dbReference type="GO" id="GO:0006574">
    <property type="term" value="P:L-valine catabolic process"/>
    <property type="evidence" value="ECO:0007669"/>
    <property type="project" value="TreeGrafter"/>
</dbReference>
<dbReference type="GO" id="GO:0008442">
    <property type="term" value="F:3-hydroxyisobutyrate dehydrogenase activity"/>
    <property type="evidence" value="ECO:0007669"/>
    <property type="project" value="UniProtKB-EC"/>
</dbReference>
<dbReference type="InterPro" id="IPR008927">
    <property type="entry name" value="6-PGluconate_DH-like_C_sf"/>
</dbReference>
<gene>
    <name evidence="11" type="ORF">B0A50_02813</name>
</gene>
<dbReference type="SUPFAM" id="SSF48179">
    <property type="entry name" value="6-phosphogluconate dehydrogenase C-terminal domain-like"/>
    <property type="match status" value="1"/>
</dbReference>
<dbReference type="Gene3D" id="1.10.1040.10">
    <property type="entry name" value="N-(1-d-carboxylethyl)-l-norvaline Dehydrogenase, domain 2"/>
    <property type="match status" value="1"/>
</dbReference>
<dbReference type="InterPro" id="IPR036291">
    <property type="entry name" value="NAD(P)-bd_dom_sf"/>
</dbReference>
<evidence type="ECO:0000259" key="9">
    <source>
        <dbReference type="Pfam" id="PF03446"/>
    </source>
</evidence>
<comment type="pathway">
    <text evidence="1">Amino-acid degradation; L-valine degradation.</text>
</comment>
<evidence type="ECO:0000256" key="6">
    <source>
        <dbReference type="ARBA" id="ARBA00023027"/>
    </source>
</evidence>
<proteinExistence type="inferred from homology"/>
<dbReference type="GO" id="GO:0005739">
    <property type="term" value="C:mitochondrion"/>
    <property type="evidence" value="ECO:0007669"/>
    <property type="project" value="TreeGrafter"/>
</dbReference>
<dbReference type="GO" id="GO:0051287">
    <property type="term" value="F:NAD binding"/>
    <property type="evidence" value="ECO:0007669"/>
    <property type="project" value="InterPro"/>
</dbReference>
<dbReference type="FunFam" id="1.10.1040.10:FF:000006">
    <property type="entry name" value="3-hydroxyisobutyrate dehydrogenase"/>
    <property type="match status" value="1"/>
</dbReference>
<comment type="catalytic activity">
    <reaction evidence="7">
        <text>3-hydroxy-2-methylpropanoate + NAD(+) = 2-methyl-3-oxopropanoate + NADH + H(+)</text>
        <dbReference type="Rhea" id="RHEA:17681"/>
        <dbReference type="ChEBI" id="CHEBI:11805"/>
        <dbReference type="ChEBI" id="CHEBI:15378"/>
        <dbReference type="ChEBI" id="CHEBI:57540"/>
        <dbReference type="ChEBI" id="CHEBI:57700"/>
        <dbReference type="ChEBI" id="CHEBI:57945"/>
        <dbReference type="EC" id="1.1.1.31"/>
    </reaction>
</comment>
<dbReference type="Pfam" id="PF03446">
    <property type="entry name" value="NAD_binding_2"/>
    <property type="match status" value="1"/>
</dbReference>
<dbReference type="Gene3D" id="3.40.50.720">
    <property type="entry name" value="NAD(P)-binding Rossmann-like Domain"/>
    <property type="match status" value="1"/>
</dbReference>
<reference evidence="11 12" key="1">
    <citation type="submission" date="2017-03" db="EMBL/GenBank/DDBJ databases">
        <title>Genomes of endolithic fungi from Antarctica.</title>
        <authorList>
            <person name="Coleine C."/>
            <person name="Masonjones S."/>
            <person name="Stajich J.E."/>
        </authorList>
    </citation>
    <scope>NUCLEOTIDE SEQUENCE [LARGE SCALE GENOMIC DNA]</scope>
    <source>
        <strain evidence="11 12">CCFEE 6315</strain>
    </source>
</reference>
<evidence type="ECO:0000256" key="1">
    <source>
        <dbReference type="ARBA" id="ARBA00005109"/>
    </source>
</evidence>
<dbReference type="Pfam" id="PF14833">
    <property type="entry name" value="NAD_binding_11"/>
    <property type="match status" value="1"/>
</dbReference>
<feature type="domain" description="3-hydroxyisobutyrate dehydrogenase-like NAD-binding" evidence="10">
    <location>
        <begin position="163"/>
        <end position="287"/>
    </location>
</feature>
<comment type="caution">
    <text evidence="11">The sequence shown here is derived from an EMBL/GenBank/DDBJ whole genome shotgun (WGS) entry which is preliminary data.</text>
</comment>
<dbReference type="PIRSF" id="PIRSF000103">
    <property type="entry name" value="HIBADH"/>
    <property type="match status" value="1"/>
</dbReference>
<dbReference type="EMBL" id="NAJL01000012">
    <property type="protein sequence ID" value="TKA30094.1"/>
    <property type="molecule type" value="Genomic_DNA"/>
</dbReference>
<dbReference type="InterPro" id="IPR015815">
    <property type="entry name" value="HIBADH-related"/>
</dbReference>
<comment type="similarity">
    <text evidence="2">Belongs to the HIBADH-related family. 3-hydroxyisobutyrate dehydrogenase subfamily.</text>
</comment>
<keyword evidence="4" id="KW-0101">Branched-chain amino acid catabolism</keyword>
<accession>A0A4U0U5A0</accession>
<feature type="active site" evidence="8">
    <location>
        <position position="167"/>
    </location>
</feature>
<dbReference type="AlphaFoldDB" id="A0A4U0U5A0"/>